<dbReference type="Gene3D" id="3.20.20.140">
    <property type="entry name" value="Metal-dependent hydrolases"/>
    <property type="match status" value="1"/>
</dbReference>
<feature type="binding site" evidence="7">
    <location>
        <position position="161"/>
    </location>
    <ligand>
        <name>N-formimidoyl-L-glutamate</name>
        <dbReference type="ChEBI" id="CHEBI:58928"/>
    </ligand>
</feature>
<feature type="binding site" evidence="7">
    <location>
        <position position="333"/>
    </location>
    <ligand>
        <name>Fe(3+)</name>
        <dbReference type="ChEBI" id="CHEBI:29034"/>
    </ligand>
</feature>
<dbReference type="EMBL" id="BAAADJ010000004">
    <property type="protein sequence ID" value="GAA0316165.1"/>
    <property type="molecule type" value="Genomic_DNA"/>
</dbReference>
<evidence type="ECO:0000256" key="7">
    <source>
        <dbReference type="HAMAP-Rule" id="MF_00372"/>
    </source>
</evidence>
<keyword evidence="2 7" id="KW-0479">Metal-binding</keyword>
<comment type="caution">
    <text evidence="9">The sequence shown here is derived from an EMBL/GenBank/DDBJ whole genome shotgun (WGS) entry which is preliminary data.</text>
</comment>
<dbReference type="InterPro" id="IPR032466">
    <property type="entry name" value="Metal_Hydrolase"/>
</dbReference>
<keyword evidence="7" id="KW-0963">Cytoplasm</keyword>
<comment type="pathway">
    <text evidence="7">Amino-acid degradation; L-histidine degradation into L-glutamate; N-formimidoyl-L-glutamate from L-histidine: step 3/3.</text>
</comment>
<evidence type="ECO:0000256" key="6">
    <source>
        <dbReference type="ARBA" id="ARBA00023004"/>
    </source>
</evidence>
<keyword evidence="6 7" id="KW-0408">Iron</keyword>
<feature type="binding site" evidence="7">
    <location>
        <position position="259"/>
    </location>
    <ligand>
        <name>Zn(2+)</name>
        <dbReference type="ChEBI" id="CHEBI:29105"/>
    </ligand>
</feature>
<dbReference type="Gene3D" id="2.30.40.10">
    <property type="entry name" value="Urease, subunit C, domain 1"/>
    <property type="match status" value="1"/>
</dbReference>
<dbReference type="InterPro" id="IPR005920">
    <property type="entry name" value="HutI"/>
</dbReference>
<evidence type="ECO:0000313" key="10">
    <source>
        <dbReference type="Proteomes" id="UP001500782"/>
    </source>
</evidence>
<feature type="binding site" evidence="7">
    <location>
        <position position="338"/>
    </location>
    <ligand>
        <name>4-imidazolone-5-propanoate</name>
        <dbReference type="ChEBI" id="CHEBI:77893"/>
    </ligand>
</feature>
<sequence>MTKTNTKPMFIRNASQLVTLKGGSESPRVKEQMEELHIIENGSVWIENGKIEDVGTDKELSEKYSSKLNQAQHIDATGKLVTPGFVDPHTHLVHAGTRENEFNMRLQGASYMDIMNAGGGIHSTTKATREASHSQLYNESFARLNRFLKQGVTTVEAKSGYGLSLEHEMKQLEVAKKLNETHPIDIVSTFMGAHAVPAQYKENPDEFVDLVIYEMLPKVAESGLAEFNDVFCERGVFTPDQSRRILEAGLNLGLLPKIHADEIEPYAGAELAATLGAVSADHLLKASDEGIRQMAEAGVIGVLLPGTAFFLMAESANGRKMIDEGVAVALSTDCNPGSSPTVSTPLIMNLGCLKMGMTPAEVLTAVTINAAHAIKRGHEVGSIEVGKKADMNIFNVPTYMHLQYMYGENHINTVIKNGQVAISGGNLVCQDTHTHN</sequence>
<feature type="binding site" evidence="7">
    <location>
        <position position="161"/>
    </location>
    <ligand>
        <name>4-imidazolone-5-propanoate</name>
        <dbReference type="ChEBI" id="CHEBI:77893"/>
    </ligand>
</feature>
<dbReference type="SUPFAM" id="SSF51556">
    <property type="entry name" value="Metallo-dependent hydrolases"/>
    <property type="match status" value="1"/>
</dbReference>
<dbReference type="PANTHER" id="PTHR42752:SF1">
    <property type="entry name" value="IMIDAZOLONEPROPIONASE-RELATED"/>
    <property type="match status" value="1"/>
</dbReference>
<feature type="binding site" evidence="7">
    <location>
        <position position="259"/>
    </location>
    <ligand>
        <name>Fe(3+)</name>
        <dbReference type="ChEBI" id="CHEBI:29034"/>
    </ligand>
</feature>
<dbReference type="InterPro" id="IPR006680">
    <property type="entry name" value="Amidohydro-rel"/>
</dbReference>
<comment type="function">
    <text evidence="7">Catalyzes the hydrolytic cleavage of the carbon-nitrogen bond in imidazolone-5-propanoate to yield N-formimidoyl-L-glutamate. It is the third step in the universal histidine degradation pathway.</text>
</comment>
<dbReference type="SUPFAM" id="SSF51338">
    <property type="entry name" value="Composite domain of metallo-dependent hydrolases"/>
    <property type="match status" value="1"/>
</dbReference>
<feature type="binding site" evidence="7">
    <location>
        <position position="89"/>
    </location>
    <ligand>
        <name>Fe(3+)</name>
        <dbReference type="ChEBI" id="CHEBI:29034"/>
    </ligand>
</feature>
<gene>
    <name evidence="7 9" type="primary">hutI</name>
    <name evidence="9" type="ORF">GCM10008967_03420</name>
</gene>
<feature type="binding site" evidence="7">
    <location>
        <position position="333"/>
    </location>
    <ligand>
        <name>Zn(2+)</name>
        <dbReference type="ChEBI" id="CHEBI:29105"/>
    </ligand>
</feature>
<evidence type="ECO:0000256" key="2">
    <source>
        <dbReference type="ARBA" id="ARBA00022723"/>
    </source>
</evidence>
<comment type="subcellular location">
    <subcellularLocation>
        <location evidence="7">Cytoplasm</location>
    </subcellularLocation>
</comment>
<feature type="binding site" evidence="7">
    <location>
        <position position="89"/>
    </location>
    <ligand>
        <name>Zn(2+)</name>
        <dbReference type="ChEBI" id="CHEBI:29105"/>
    </ligand>
</feature>
<dbReference type="Proteomes" id="UP001500782">
    <property type="component" value="Unassembled WGS sequence"/>
</dbReference>
<name>A0ABN0VT08_9BACI</name>
<comment type="similarity">
    <text evidence="7">Belongs to the metallo-dependent hydrolases superfamily. HutI family.</text>
</comment>
<dbReference type="HAMAP" id="MF_00372">
    <property type="entry name" value="HutI"/>
    <property type="match status" value="1"/>
</dbReference>
<feature type="binding site" evidence="7">
    <location>
        <position position="262"/>
    </location>
    <ligand>
        <name>4-imidazolone-5-propanoate</name>
        <dbReference type="ChEBI" id="CHEBI:77893"/>
    </ligand>
</feature>
<protein>
    <recommendedName>
        <fullName evidence="1 7">Imidazolonepropionase</fullName>
        <ecNumber evidence="1 7">3.5.2.7</ecNumber>
    </recommendedName>
    <alternativeName>
        <fullName evidence="7">Imidazolone-5-propionate hydrolase</fullName>
    </alternativeName>
</protein>
<evidence type="ECO:0000256" key="3">
    <source>
        <dbReference type="ARBA" id="ARBA00022801"/>
    </source>
</evidence>
<feature type="binding site" evidence="7">
    <location>
        <position position="98"/>
    </location>
    <ligand>
        <name>4-imidazolone-5-propanoate</name>
        <dbReference type="ChEBI" id="CHEBI:77893"/>
    </ligand>
</feature>
<feature type="binding site" evidence="7">
    <location>
        <position position="194"/>
    </location>
    <ligand>
        <name>4-imidazolone-5-propanoate</name>
        <dbReference type="ChEBI" id="CHEBI:77893"/>
    </ligand>
</feature>
<dbReference type="PANTHER" id="PTHR42752">
    <property type="entry name" value="IMIDAZOLONEPROPIONASE"/>
    <property type="match status" value="1"/>
</dbReference>
<accession>A0ABN0VT08</accession>
<keyword evidence="3 7" id="KW-0378">Hydrolase</keyword>
<feature type="domain" description="Amidohydrolase-related" evidence="8">
    <location>
        <begin position="80"/>
        <end position="420"/>
    </location>
</feature>
<evidence type="ECO:0000256" key="4">
    <source>
        <dbReference type="ARBA" id="ARBA00022808"/>
    </source>
</evidence>
<feature type="binding site" evidence="7">
    <location>
        <position position="91"/>
    </location>
    <ligand>
        <name>Fe(3+)</name>
        <dbReference type="ChEBI" id="CHEBI:29034"/>
    </ligand>
</feature>
<feature type="binding site" evidence="7">
    <location>
        <position position="337"/>
    </location>
    <ligand>
        <name>N-formimidoyl-L-glutamate</name>
        <dbReference type="ChEBI" id="CHEBI:58928"/>
    </ligand>
</feature>
<dbReference type="EC" id="3.5.2.7" evidence="1 7"/>
<comment type="catalytic activity">
    <reaction evidence="7">
        <text>4-imidazolone-5-propanoate + H2O = N-formimidoyl-L-glutamate</text>
        <dbReference type="Rhea" id="RHEA:23660"/>
        <dbReference type="ChEBI" id="CHEBI:15377"/>
        <dbReference type="ChEBI" id="CHEBI:58928"/>
        <dbReference type="ChEBI" id="CHEBI:77893"/>
        <dbReference type="EC" id="3.5.2.7"/>
    </reaction>
</comment>
<keyword evidence="5 7" id="KW-0862">Zinc</keyword>
<dbReference type="NCBIfam" id="TIGR01224">
    <property type="entry name" value="hutI"/>
    <property type="match status" value="1"/>
</dbReference>
<keyword evidence="4 7" id="KW-0369">Histidine metabolism</keyword>
<evidence type="ECO:0000259" key="8">
    <source>
        <dbReference type="Pfam" id="PF01979"/>
    </source>
</evidence>
<feature type="binding site" evidence="7">
    <location>
        <position position="335"/>
    </location>
    <ligand>
        <name>N-formimidoyl-L-glutamate</name>
        <dbReference type="ChEBI" id="CHEBI:58928"/>
    </ligand>
</feature>
<dbReference type="Pfam" id="PF01979">
    <property type="entry name" value="Amidohydro_1"/>
    <property type="match status" value="1"/>
</dbReference>
<proteinExistence type="inferred from homology"/>
<dbReference type="InterPro" id="IPR011059">
    <property type="entry name" value="Metal-dep_hydrolase_composite"/>
</dbReference>
<reference evidence="9 10" key="1">
    <citation type="journal article" date="2019" name="Int. J. Syst. Evol. Microbiol.">
        <title>The Global Catalogue of Microorganisms (GCM) 10K type strain sequencing project: providing services to taxonomists for standard genome sequencing and annotation.</title>
        <authorList>
            <consortium name="The Broad Institute Genomics Platform"/>
            <consortium name="The Broad Institute Genome Sequencing Center for Infectious Disease"/>
            <person name="Wu L."/>
            <person name="Ma J."/>
        </authorList>
    </citation>
    <scope>NUCLEOTIDE SEQUENCE [LARGE SCALE GENOMIC DNA]</scope>
    <source>
        <strain evidence="9 10">JCM 9731</strain>
    </source>
</reference>
<organism evidence="9 10">
    <name type="scientific">Bacillus carboniphilus</name>
    <dbReference type="NCBI Taxonomy" id="86663"/>
    <lineage>
        <taxon>Bacteria</taxon>
        <taxon>Bacillati</taxon>
        <taxon>Bacillota</taxon>
        <taxon>Bacilli</taxon>
        <taxon>Bacillales</taxon>
        <taxon>Bacillaceae</taxon>
        <taxon>Bacillus</taxon>
    </lineage>
</organism>
<evidence type="ECO:0000313" key="9">
    <source>
        <dbReference type="EMBL" id="GAA0316165.1"/>
    </source>
</evidence>
<feature type="binding site" evidence="7">
    <location>
        <position position="91"/>
    </location>
    <ligand>
        <name>Zn(2+)</name>
        <dbReference type="ChEBI" id="CHEBI:29105"/>
    </ligand>
</feature>
<comment type="cofactor">
    <cofactor evidence="7">
        <name>Zn(2+)</name>
        <dbReference type="ChEBI" id="CHEBI:29105"/>
    </cofactor>
    <cofactor evidence="7">
        <name>Fe(3+)</name>
        <dbReference type="ChEBI" id="CHEBI:29034"/>
    </cofactor>
    <text evidence="7">Binds 1 zinc or iron ion per subunit.</text>
</comment>
<evidence type="ECO:0000256" key="5">
    <source>
        <dbReference type="ARBA" id="ARBA00022833"/>
    </source>
</evidence>
<dbReference type="CDD" id="cd01296">
    <property type="entry name" value="Imidazolone-5PH"/>
    <property type="match status" value="1"/>
</dbReference>
<keyword evidence="10" id="KW-1185">Reference proteome</keyword>
<dbReference type="RefSeq" id="WP_343795776.1">
    <property type="nucleotide sequence ID" value="NZ_BAAADJ010000004.1"/>
</dbReference>
<evidence type="ECO:0000256" key="1">
    <source>
        <dbReference type="ARBA" id="ARBA00012864"/>
    </source>
</evidence>